<proteinExistence type="predicted"/>
<name>A0A9P9A5L3_9PEZI</name>
<dbReference type="Pfam" id="PF06985">
    <property type="entry name" value="HET"/>
    <property type="match status" value="1"/>
</dbReference>
<dbReference type="InterPro" id="IPR010730">
    <property type="entry name" value="HET"/>
</dbReference>
<dbReference type="PANTHER" id="PTHR33112:SF16">
    <property type="entry name" value="HETEROKARYON INCOMPATIBILITY DOMAIN-CONTAINING PROTEIN"/>
    <property type="match status" value="1"/>
</dbReference>
<accession>A0A9P9A5L3</accession>
<organism evidence="2 3">
    <name type="scientific">Truncatella angustata</name>
    <dbReference type="NCBI Taxonomy" id="152316"/>
    <lineage>
        <taxon>Eukaryota</taxon>
        <taxon>Fungi</taxon>
        <taxon>Dikarya</taxon>
        <taxon>Ascomycota</taxon>
        <taxon>Pezizomycotina</taxon>
        <taxon>Sordariomycetes</taxon>
        <taxon>Xylariomycetidae</taxon>
        <taxon>Amphisphaeriales</taxon>
        <taxon>Sporocadaceae</taxon>
        <taxon>Truncatella</taxon>
    </lineage>
</organism>
<dbReference type="PANTHER" id="PTHR33112">
    <property type="entry name" value="DOMAIN PROTEIN, PUTATIVE-RELATED"/>
    <property type="match status" value="1"/>
</dbReference>
<evidence type="ECO:0000313" key="2">
    <source>
        <dbReference type="EMBL" id="KAH6660964.1"/>
    </source>
</evidence>
<keyword evidence="3" id="KW-1185">Reference proteome</keyword>
<evidence type="ECO:0000313" key="3">
    <source>
        <dbReference type="Proteomes" id="UP000758603"/>
    </source>
</evidence>
<dbReference type="AlphaFoldDB" id="A0A9P9A5L3"/>
<gene>
    <name evidence="2" type="ORF">BKA67DRAFT_654114</name>
</gene>
<comment type="caution">
    <text evidence="2">The sequence shown here is derived from an EMBL/GenBank/DDBJ whole genome shotgun (WGS) entry which is preliminary data.</text>
</comment>
<dbReference type="GeneID" id="70135390"/>
<evidence type="ECO:0000259" key="1">
    <source>
        <dbReference type="Pfam" id="PF06985"/>
    </source>
</evidence>
<dbReference type="OrthoDB" id="5125733at2759"/>
<dbReference type="Proteomes" id="UP000758603">
    <property type="component" value="Unassembled WGS sequence"/>
</dbReference>
<sequence length="716" mass="80482">MIIQAPKDEVADTEGESATTRKIEAIQRSMEPYLLFETVSELRESAKSECHFCTALATHIDSMPGRYLEADSAVYIECKPLEVPESLKFSAYLSRNILEEPDLDIDADWGWPQTVITLRQRNTDSDGEIMLPLAFRIEGPSGHWLSKDAGAYAAAIGLRQVSPIAGDVGTLRVVRKWLHECMKNEECSAWPKEAFRPTRLIDVGDDQTSTTMRLIEGPCKPEPTQQYVVLSYCWGQGTGQPTWITTTSNIQSRREGFSLEILPRTIADAVTVARAVGIRYLWVDSLCIVQDDLDDWAKESRLLKRVYTAAQFTIVSGTDSATSGLFIPRDELRVSAAHMTASPVTDSVKPHHVALFPLRTTFGKIHWEGPTRKRGWCLQEELLSPRRLYFTHSQFIWECVCSSHDETGTWSPGGGKDDEGYMIPPYPTDILTYSSKVIGEWYNIVEEYTSRSLTYHKDVFAALAGIAAGLMDKYEETFIAGLWEEDIFTGLLWRRTGYSLERPADFQAPSWSWLSVKGQVLFNRGDRTGVTPDAELIASHIETTDDDMFGEVLSGSLHIKARLLKCQVTQDGVADEQYKLHNTDQDLPVKITRQDPDSEYAVRSKAWEAPKHGVLMPPGGRIDLTACLKTGNCTFATIFFDGEEEAKIEKVQCAYIGVTERRDDTNDRNGIALVRVASDSVIPQYRRVGFVAFWDKMIKDDLESLLNIEPIELKIV</sequence>
<feature type="domain" description="Heterokaryon incompatibility" evidence="1">
    <location>
        <begin position="227"/>
        <end position="380"/>
    </location>
</feature>
<dbReference type="EMBL" id="JAGPXC010000001">
    <property type="protein sequence ID" value="KAH6660964.1"/>
    <property type="molecule type" value="Genomic_DNA"/>
</dbReference>
<dbReference type="RefSeq" id="XP_045965095.1">
    <property type="nucleotide sequence ID" value="XM_046106499.1"/>
</dbReference>
<reference evidence="2" key="1">
    <citation type="journal article" date="2021" name="Nat. Commun.">
        <title>Genetic determinants of endophytism in the Arabidopsis root mycobiome.</title>
        <authorList>
            <person name="Mesny F."/>
            <person name="Miyauchi S."/>
            <person name="Thiergart T."/>
            <person name="Pickel B."/>
            <person name="Atanasova L."/>
            <person name="Karlsson M."/>
            <person name="Huettel B."/>
            <person name="Barry K.W."/>
            <person name="Haridas S."/>
            <person name="Chen C."/>
            <person name="Bauer D."/>
            <person name="Andreopoulos W."/>
            <person name="Pangilinan J."/>
            <person name="LaButti K."/>
            <person name="Riley R."/>
            <person name="Lipzen A."/>
            <person name="Clum A."/>
            <person name="Drula E."/>
            <person name="Henrissat B."/>
            <person name="Kohler A."/>
            <person name="Grigoriev I.V."/>
            <person name="Martin F.M."/>
            <person name="Hacquard S."/>
        </authorList>
    </citation>
    <scope>NUCLEOTIDE SEQUENCE</scope>
    <source>
        <strain evidence="2">MPI-SDFR-AT-0073</strain>
    </source>
</reference>
<protein>
    <submittedName>
        <fullName evidence="2">Heterokaryon incompatibility protein-domain-containing protein</fullName>
    </submittedName>
</protein>